<evidence type="ECO:0000313" key="2">
    <source>
        <dbReference type="Proteomes" id="UP001358614"/>
    </source>
</evidence>
<sequence length="161" mass="18769">MSQVFSDLRSIQTELQNRCDVSEETNQAILSYLQYDPKMGKELEEFIQRELADEYFKLTSDTRTTRGLWGRKLSWTTNVDFQQGQRDCLSVNVYLILQDAGKGRTRESTSDTRNITQTGTKMLLQMEMDNSHSHGEIVRRSKSRQHISIAFNRESVHSEKR</sequence>
<gene>
    <name evidence="1" type="ORF">V865_002197</name>
</gene>
<protein>
    <submittedName>
        <fullName evidence="1">Uncharacterized protein</fullName>
    </submittedName>
</protein>
<keyword evidence="2" id="KW-1185">Reference proteome</keyword>
<organism evidence="1 2">
    <name type="scientific">Kwoniella europaea PYCC6329</name>
    <dbReference type="NCBI Taxonomy" id="1423913"/>
    <lineage>
        <taxon>Eukaryota</taxon>
        <taxon>Fungi</taxon>
        <taxon>Dikarya</taxon>
        <taxon>Basidiomycota</taxon>
        <taxon>Agaricomycotina</taxon>
        <taxon>Tremellomycetes</taxon>
        <taxon>Tremellales</taxon>
        <taxon>Cryptococcaceae</taxon>
        <taxon>Kwoniella</taxon>
    </lineage>
</organism>
<accession>A0AAX4KCD0</accession>
<evidence type="ECO:0000313" key="1">
    <source>
        <dbReference type="EMBL" id="WWD04131.1"/>
    </source>
</evidence>
<reference evidence="1 2" key="1">
    <citation type="submission" date="2024-01" db="EMBL/GenBank/DDBJ databases">
        <title>Comparative genomics of Cryptococcus and Kwoniella reveals pathogenesis evolution and contrasting modes of karyotype evolution via chromosome fusion or intercentromeric recombination.</title>
        <authorList>
            <person name="Coelho M.A."/>
            <person name="David-Palma M."/>
            <person name="Shea T."/>
            <person name="Bowers K."/>
            <person name="McGinley-Smith S."/>
            <person name="Mohammad A.W."/>
            <person name="Gnirke A."/>
            <person name="Yurkov A.M."/>
            <person name="Nowrousian M."/>
            <person name="Sun S."/>
            <person name="Cuomo C.A."/>
            <person name="Heitman J."/>
        </authorList>
    </citation>
    <scope>NUCLEOTIDE SEQUENCE [LARGE SCALE GENOMIC DNA]</scope>
    <source>
        <strain evidence="1 2">PYCC6329</strain>
    </source>
</reference>
<dbReference type="AlphaFoldDB" id="A0AAX4KCD0"/>
<name>A0AAX4KCD0_9TREE</name>
<dbReference type="RefSeq" id="XP_066082098.1">
    <property type="nucleotide sequence ID" value="XM_066226001.1"/>
</dbReference>
<dbReference type="GeneID" id="91101001"/>
<dbReference type="EMBL" id="CP144089">
    <property type="protein sequence ID" value="WWD04131.1"/>
    <property type="molecule type" value="Genomic_DNA"/>
</dbReference>
<dbReference type="Proteomes" id="UP001358614">
    <property type="component" value="Chromosome 1"/>
</dbReference>
<proteinExistence type="predicted"/>
<dbReference type="KEGG" id="ker:91101001"/>